<evidence type="ECO:0000256" key="2">
    <source>
        <dbReference type="ARBA" id="ARBA00022722"/>
    </source>
</evidence>
<evidence type="ECO:0000256" key="3">
    <source>
        <dbReference type="ARBA" id="ARBA00022723"/>
    </source>
</evidence>
<keyword evidence="2" id="KW-0540">Nuclease</keyword>
<dbReference type="CDD" id="cd09881">
    <property type="entry name" value="PIN_VapC4-5_FitB-like"/>
    <property type="match status" value="1"/>
</dbReference>
<keyword evidence="5" id="KW-0460">Magnesium</keyword>
<dbReference type="EMBL" id="AUZZ01010101">
    <property type="protein sequence ID" value="EQD30889.1"/>
    <property type="molecule type" value="Genomic_DNA"/>
</dbReference>
<evidence type="ECO:0000259" key="7">
    <source>
        <dbReference type="Pfam" id="PF01850"/>
    </source>
</evidence>
<dbReference type="InterPro" id="IPR002716">
    <property type="entry name" value="PIN_dom"/>
</dbReference>
<accession>T0ZQ80</accession>
<feature type="non-terminal residue" evidence="8">
    <location>
        <position position="1"/>
    </location>
</feature>
<evidence type="ECO:0000313" key="8">
    <source>
        <dbReference type="EMBL" id="EQD30889.1"/>
    </source>
</evidence>
<reference evidence="8" key="1">
    <citation type="submission" date="2013-08" db="EMBL/GenBank/DDBJ databases">
        <authorList>
            <person name="Mendez C."/>
            <person name="Richter M."/>
            <person name="Ferrer M."/>
            <person name="Sanchez J."/>
        </authorList>
    </citation>
    <scope>NUCLEOTIDE SEQUENCE</scope>
</reference>
<dbReference type="GO" id="GO:0046872">
    <property type="term" value="F:metal ion binding"/>
    <property type="evidence" value="ECO:0007669"/>
    <property type="project" value="UniProtKB-KW"/>
</dbReference>
<gene>
    <name evidence="8" type="ORF">B2A_13940</name>
</gene>
<evidence type="ECO:0000256" key="6">
    <source>
        <dbReference type="ARBA" id="ARBA00038093"/>
    </source>
</evidence>
<evidence type="ECO:0000256" key="4">
    <source>
        <dbReference type="ARBA" id="ARBA00022801"/>
    </source>
</evidence>
<dbReference type="InterPro" id="IPR050556">
    <property type="entry name" value="Type_II_TA_system_RNase"/>
</dbReference>
<dbReference type="AlphaFoldDB" id="T0ZQ80"/>
<dbReference type="GO" id="GO:0016787">
    <property type="term" value="F:hydrolase activity"/>
    <property type="evidence" value="ECO:0007669"/>
    <property type="project" value="UniProtKB-KW"/>
</dbReference>
<dbReference type="InterPro" id="IPR029060">
    <property type="entry name" value="PIN-like_dom_sf"/>
</dbReference>
<dbReference type="SUPFAM" id="SSF88723">
    <property type="entry name" value="PIN domain-like"/>
    <property type="match status" value="1"/>
</dbReference>
<sequence>AKAELLDSETEAITIPAPALAEFLDGAYFAGGTYLAKALQLIAGRDVVPFDKECGLIAGQLRADLRSRGISVPMLDAMIASSALRQHGVLITGDAGFNRIPGLAVESY</sequence>
<comment type="similarity">
    <text evidence="6">Belongs to the PINc/VapC protein family.</text>
</comment>
<comment type="cofactor">
    <cofactor evidence="1">
        <name>Mg(2+)</name>
        <dbReference type="ChEBI" id="CHEBI:18420"/>
    </cofactor>
</comment>
<comment type="caution">
    <text evidence="8">The sequence shown here is derived from an EMBL/GenBank/DDBJ whole genome shotgun (WGS) entry which is preliminary data.</text>
</comment>
<dbReference type="GO" id="GO:0004518">
    <property type="term" value="F:nuclease activity"/>
    <property type="evidence" value="ECO:0007669"/>
    <property type="project" value="UniProtKB-KW"/>
</dbReference>
<keyword evidence="4" id="KW-0378">Hydrolase</keyword>
<protein>
    <submittedName>
        <fullName evidence="8">Nucleic acid-binding protein</fullName>
    </submittedName>
</protein>
<dbReference type="Pfam" id="PF01850">
    <property type="entry name" value="PIN"/>
    <property type="match status" value="1"/>
</dbReference>
<keyword evidence="3" id="KW-0479">Metal-binding</keyword>
<organism evidence="8">
    <name type="scientific">mine drainage metagenome</name>
    <dbReference type="NCBI Taxonomy" id="410659"/>
    <lineage>
        <taxon>unclassified sequences</taxon>
        <taxon>metagenomes</taxon>
        <taxon>ecological metagenomes</taxon>
    </lineage>
</organism>
<evidence type="ECO:0000256" key="1">
    <source>
        <dbReference type="ARBA" id="ARBA00001946"/>
    </source>
</evidence>
<evidence type="ECO:0000256" key="5">
    <source>
        <dbReference type="ARBA" id="ARBA00022842"/>
    </source>
</evidence>
<dbReference type="Gene3D" id="3.40.50.1010">
    <property type="entry name" value="5'-nuclease"/>
    <property type="match status" value="1"/>
</dbReference>
<name>T0ZQ80_9ZZZZ</name>
<dbReference type="PANTHER" id="PTHR33653">
    <property type="entry name" value="RIBONUCLEASE VAPC2"/>
    <property type="match status" value="1"/>
</dbReference>
<dbReference type="PANTHER" id="PTHR33653:SF1">
    <property type="entry name" value="RIBONUCLEASE VAPC2"/>
    <property type="match status" value="1"/>
</dbReference>
<proteinExistence type="inferred from homology"/>
<feature type="domain" description="PIN" evidence="7">
    <location>
        <begin position="3"/>
        <end position="102"/>
    </location>
</feature>
<reference evidence="8" key="2">
    <citation type="journal article" date="2014" name="ISME J.">
        <title>Microbial stratification in low pH oxic and suboxic macroscopic growths along an acid mine drainage.</title>
        <authorList>
            <person name="Mendez-Garcia C."/>
            <person name="Mesa V."/>
            <person name="Sprenger R.R."/>
            <person name="Richter M."/>
            <person name="Diez M.S."/>
            <person name="Solano J."/>
            <person name="Bargiela R."/>
            <person name="Golyshina O.V."/>
            <person name="Manteca A."/>
            <person name="Ramos J.L."/>
            <person name="Gallego J.R."/>
            <person name="Llorente I."/>
            <person name="Martins Dos Santos V.A."/>
            <person name="Jensen O.N."/>
            <person name="Pelaez A.I."/>
            <person name="Sanchez J."/>
            <person name="Ferrer M."/>
        </authorList>
    </citation>
    <scope>NUCLEOTIDE SEQUENCE</scope>
</reference>